<evidence type="ECO:0000313" key="6">
    <source>
        <dbReference type="Proteomes" id="UP000076630"/>
    </source>
</evidence>
<dbReference type="PANTHER" id="PTHR37290">
    <property type="entry name" value="INNER MEMBRANE PROTEIN YIAA-RELATED"/>
    <property type="match status" value="1"/>
</dbReference>
<dbReference type="GO" id="GO:0006974">
    <property type="term" value="P:DNA damage response"/>
    <property type="evidence" value="ECO:0007669"/>
    <property type="project" value="TreeGrafter"/>
</dbReference>
<evidence type="ECO:0000256" key="2">
    <source>
        <dbReference type="SAM" id="Phobius"/>
    </source>
</evidence>
<keyword evidence="6" id="KW-1185">Reference proteome</keyword>
<dbReference type="AlphaFoldDB" id="A0A161S2Y0"/>
<keyword evidence="2" id="KW-1133">Transmembrane helix</keyword>
<dbReference type="Pfam" id="PF05360">
    <property type="entry name" value="YiaAB"/>
    <property type="match status" value="2"/>
</dbReference>
<feature type="transmembrane region" description="Helical" evidence="2">
    <location>
        <begin position="71"/>
        <end position="89"/>
    </location>
</feature>
<evidence type="ECO:0000313" key="5">
    <source>
        <dbReference type="EMBL" id="SEJ34632.1"/>
    </source>
</evidence>
<feature type="region of interest" description="Disordered" evidence="1">
    <location>
        <begin position="1"/>
        <end position="26"/>
    </location>
</feature>
<proteinExistence type="predicted"/>
<dbReference type="Proteomes" id="UP000076630">
    <property type="component" value="Unassembled WGS sequence"/>
</dbReference>
<dbReference type="RefSeq" id="WP_038987763.1">
    <property type="nucleotide sequence ID" value="NZ_FNYS01000026.1"/>
</dbReference>
<dbReference type="InterPro" id="IPR038972">
    <property type="entry name" value="YiaA-like"/>
</dbReference>
<dbReference type="PANTHER" id="PTHR37290:SF1">
    <property type="entry name" value="INNER MEMBRANE PROTEIN YIAA"/>
    <property type="match status" value="1"/>
</dbReference>
<keyword evidence="2" id="KW-0812">Transmembrane</keyword>
<feature type="compositionally biased region" description="Basic and acidic residues" evidence="1">
    <location>
        <begin position="1"/>
        <end position="10"/>
    </location>
</feature>
<sequence length="160" mass="17855">MIEEEKEKSTSTEQNTTSTRTHLQTNTENLERFKPSSIYTSVSWLALGIGIVSYCIGLWNAEILLSEKGFYFTLILFGLFAVVALQKSVRDKLEGIPVTPLFYTIGWVGTMASIILLTIGLVNAEMTLSEKGFYGISYLLSLFAAISVQKNVRDLENINK</sequence>
<dbReference type="OrthoDB" id="3295178at2"/>
<organism evidence="4 6">
    <name type="scientific">Myroides marinus</name>
    <dbReference type="NCBI Taxonomy" id="703342"/>
    <lineage>
        <taxon>Bacteria</taxon>
        <taxon>Pseudomonadati</taxon>
        <taxon>Bacteroidota</taxon>
        <taxon>Flavobacteriia</taxon>
        <taxon>Flavobacteriales</taxon>
        <taxon>Flavobacteriaceae</taxon>
        <taxon>Myroides</taxon>
    </lineage>
</organism>
<evidence type="ECO:0000313" key="4">
    <source>
        <dbReference type="EMBL" id="KZE78754.1"/>
    </source>
</evidence>
<feature type="transmembrane region" description="Helical" evidence="2">
    <location>
        <begin position="38"/>
        <end position="59"/>
    </location>
</feature>
<evidence type="ECO:0000313" key="7">
    <source>
        <dbReference type="Proteomes" id="UP000183077"/>
    </source>
</evidence>
<dbReference type="InterPro" id="IPR008024">
    <property type="entry name" value="YiaAB"/>
</dbReference>
<dbReference type="GeneID" id="82258569"/>
<accession>A0A161S2Y0</accession>
<dbReference type="EMBL" id="FNYS01000026">
    <property type="protein sequence ID" value="SEJ34632.1"/>
    <property type="molecule type" value="Genomic_DNA"/>
</dbReference>
<dbReference type="GO" id="GO:0005886">
    <property type="term" value="C:plasma membrane"/>
    <property type="evidence" value="ECO:0007669"/>
    <property type="project" value="TreeGrafter"/>
</dbReference>
<reference evidence="4 6" key="1">
    <citation type="submission" date="2016-01" db="EMBL/GenBank/DDBJ databases">
        <title>Whole genome sequencing of Myroides marinus L41.</title>
        <authorList>
            <person name="Hong K.W."/>
        </authorList>
    </citation>
    <scope>NUCLEOTIDE SEQUENCE [LARGE SCALE GENOMIC DNA]</scope>
    <source>
        <strain evidence="4 6">L41</strain>
    </source>
</reference>
<feature type="domain" description="YiaAB two helix" evidence="3">
    <location>
        <begin position="39"/>
        <end position="91"/>
    </location>
</feature>
<keyword evidence="2" id="KW-0472">Membrane</keyword>
<name>A0A161S2Y0_9FLAO</name>
<protein>
    <submittedName>
        <fullName evidence="5">Uncharacterized membrane protein YiaA</fullName>
    </submittedName>
</protein>
<dbReference type="Proteomes" id="UP000183077">
    <property type="component" value="Unassembled WGS sequence"/>
</dbReference>
<dbReference type="NCBIfam" id="NF008482">
    <property type="entry name" value="PRK11383.1"/>
    <property type="match status" value="1"/>
</dbReference>
<evidence type="ECO:0000256" key="1">
    <source>
        <dbReference type="SAM" id="MobiDB-lite"/>
    </source>
</evidence>
<dbReference type="EMBL" id="LQNU01000062">
    <property type="protein sequence ID" value="KZE78754.1"/>
    <property type="molecule type" value="Genomic_DNA"/>
</dbReference>
<evidence type="ECO:0000259" key="3">
    <source>
        <dbReference type="Pfam" id="PF05360"/>
    </source>
</evidence>
<reference evidence="5 7" key="2">
    <citation type="submission" date="2016-10" db="EMBL/GenBank/DDBJ databases">
        <authorList>
            <person name="de Groot N.N."/>
        </authorList>
    </citation>
    <scope>NUCLEOTIDE SEQUENCE [LARGE SCALE GENOMIC DNA]</scope>
    <source>
        <strain evidence="5 7">DSM 23048</strain>
    </source>
</reference>
<feature type="transmembrane region" description="Helical" evidence="2">
    <location>
        <begin position="101"/>
        <end position="121"/>
    </location>
</feature>
<gene>
    <name evidence="4" type="ORF">AV926_11930</name>
    <name evidence="5" type="ORF">SAMN04488018_12642</name>
</gene>
<feature type="domain" description="YiaAB two helix" evidence="3">
    <location>
        <begin position="102"/>
        <end position="154"/>
    </location>
</feature>